<protein>
    <submittedName>
        <fullName evidence="4">2-amino-3-ketobutyrate CoA ligase</fullName>
    </submittedName>
</protein>
<dbReference type="InterPro" id="IPR015424">
    <property type="entry name" value="PyrdxlP-dep_Trfase"/>
</dbReference>
<dbReference type="GO" id="GO:0030170">
    <property type="term" value="F:pyridoxal phosphate binding"/>
    <property type="evidence" value="ECO:0007669"/>
    <property type="project" value="InterPro"/>
</dbReference>
<dbReference type="GO" id="GO:0016874">
    <property type="term" value="F:ligase activity"/>
    <property type="evidence" value="ECO:0007669"/>
    <property type="project" value="UniProtKB-KW"/>
</dbReference>
<evidence type="ECO:0000259" key="3">
    <source>
        <dbReference type="Pfam" id="PF00155"/>
    </source>
</evidence>
<dbReference type="Gene3D" id="3.40.640.10">
    <property type="entry name" value="Type I PLP-dependent aspartate aminotransferase-like (Major domain)"/>
    <property type="match status" value="1"/>
</dbReference>
<dbReference type="EMBL" id="JPMI01000055">
    <property type="protein sequence ID" value="KFA93400.1"/>
    <property type="molecule type" value="Genomic_DNA"/>
</dbReference>
<dbReference type="GO" id="GO:0016740">
    <property type="term" value="F:transferase activity"/>
    <property type="evidence" value="ECO:0007669"/>
    <property type="project" value="UniProtKB-KW"/>
</dbReference>
<evidence type="ECO:0000313" key="5">
    <source>
        <dbReference type="Proteomes" id="UP000028547"/>
    </source>
</evidence>
<evidence type="ECO:0000313" key="4">
    <source>
        <dbReference type="EMBL" id="KFA93400.1"/>
    </source>
</evidence>
<dbReference type="RefSeq" id="WP_043392340.1">
    <property type="nucleotide sequence ID" value="NZ_JPMI01000055.1"/>
</dbReference>
<sequence>MESSTAQNVLGPRQYRNNEKMIALGDRGWLRAAEDGLIGIKVDFDSNNRLIDRQHNHEFMVLCSCSYLGLNHHPKILQGAIDALKECGTTSLSLSTVRIRPNLLVRLEEELSSLYGGPAVLGATCSALSAGILPLIASGHLTEDGKPRVMVFDRFCHFSMAYIKPICGDESLVLTSPHNDLNFLEDVCKKYPRVAYVADGAYSMGGLTALEGLLQLQERYGLFLYFDDSHSLSITGKNGEGYVRSRIKMNPLTLIVASLAKAFGASGGVAMLGSDKIFDFVNRNGGPLAWSQNMQIPSIGASLASIALHRSPELGQLQEKLQRNIECFDKEFPTKQAGNGMPVRLLQVGEEEKAVKLSKELYKRGYYCSAVFFPIVAKGEAGVRLMLRADMELEQVRAFCATVKDIVANF</sequence>
<dbReference type="InterPro" id="IPR015422">
    <property type="entry name" value="PyrdxlP-dep_Trfase_small"/>
</dbReference>
<evidence type="ECO:0000256" key="1">
    <source>
        <dbReference type="ARBA" id="ARBA00001933"/>
    </source>
</evidence>
<dbReference type="InterPro" id="IPR015421">
    <property type="entry name" value="PyrdxlP-dep_Trfase_major"/>
</dbReference>
<dbReference type="Proteomes" id="UP000028547">
    <property type="component" value="Unassembled WGS sequence"/>
</dbReference>
<reference evidence="4 5" key="1">
    <citation type="submission" date="2014-07" db="EMBL/GenBank/DDBJ databases">
        <title>Draft Genome Sequence of Gephyronic Acid Producer, Cystobacter violaceus Strain Cb vi76.</title>
        <authorList>
            <person name="Stevens D.C."/>
            <person name="Young J."/>
            <person name="Carmichael R."/>
            <person name="Tan J."/>
            <person name="Taylor R.E."/>
        </authorList>
    </citation>
    <scope>NUCLEOTIDE SEQUENCE [LARGE SCALE GENOMIC DNA]</scope>
    <source>
        <strain evidence="4 5">Cb vi76</strain>
    </source>
</reference>
<keyword evidence="4" id="KW-0436">Ligase</keyword>
<organism evidence="4 5">
    <name type="scientific">Archangium violaceum Cb vi76</name>
    <dbReference type="NCBI Taxonomy" id="1406225"/>
    <lineage>
        <taxon>Bacteria</taxon>
        <taxon>Pseudomonadati</taxon>
        <taxon>Myxococcota</taxon>
        <taxon>Myxococcia</taxon>
        <taxon>Myxococcales</taxon>
        <taxon>Cystobacterineae</taxon>
        <taxon>Archangiaceae</taxon>
        <taxon>Archangium</taxon>
    </lineage>
</organism>
<accession>A0A084SY65</accession>
<comment type="cofactor">
    <cofactor evidence="1">
        <name>pyridoxal 5'-phosphate</name>
        <dbReference type="ChEBI" id="CHEBI:597326"/>
    </cofactor>
</comment>
<dbReference type="NCBIfam" id="NF005697">
    <property type="entry name" value="PRK07505.1"/>
    <property type="match status" value="1"/>
</dbReference>
<dbReference type="Pfam" id="PF00155">
    <property type="entry name" value="Aminotran_1_2"/>
    <property type="match status" value="1"/>
</dbReference>
<name>A0A084SY65_9BACT</name>
<dbReference type="InterPro" id="IPR050087">
    <property type="entry name" value="AON_synthase_class-II"/>
</dbReference>
<dbReference type="AlphaFoldDB" id="A0A084SY65"/>
<dbReference type="SUPFAM" id="SSF53383">
    <property type="entry name" value="PLP-dependent transferases"/>
    <property type="match status" value="1"/>
</dbReference>
<comment type="caution">
    <text evidence="4">The sequence shown here is derived from an EMBL/GenBank/DDBJ whole genome shotgun (WGS) entry which is preliminary data.</text>
</comment>
<evidence type="ECO:0000256" key="2">
    <source>
        <dbReference type="ARBA" id="ARBA00022679"/>
    </source>
</evidence>
<dbReference type="InterPro" id="IPR004839">
    <property type="entry name" value="Aminotransferase_I/II_large"/>
</dbReference>
<keyword evidence="2" id="KW-0808">Transferase</keyword>
<feature type="domain" description="Aminotransferase class I/classII large" evidence="3">
    <location>
        <begin position="178"/>
        <end position="401"/>
    </location>
</feature>
<proteinExistence type="predicted"/>
<dbReference type="Gene3D" id="3.90.1150.10">
    <property type="entry name" value="Aspartate Aminotransferase, domain 1"/>
    <property type="match status" value="1"/>
</dbReference>
<gene>
    <name evidence="4" type="ORF">Q664_09450</name>
</gene>
<dbReference type="PANTHER" id="PTHR13693">
    <property type="entry name" value="CLASS II AMINOTRANSFERASE/8-AMINO-7-OXONONANOATE SYNTHASE"/>
    <property type="match status" value="1"/>
</dbReference>